<dbReference type="GO" id="GO:0003676">
    <property type="term" value="F:nucleic acid binding"/>
    <property type="evidence" value="ECO:0007669"/>
    <property type="project" value="InterPro"/>
</dbReference>
<evidence type="ECO:0000256" key="3">
    <source>
        <dbReference type="ARBA" id="ARBA00022946"/>
    </source>
</evidence>
<dbReference type="AlphaFoldDB" id="A0A4Y7L8T3"/>
<gene>
    <name evidence="4" type="ORF">C5167_044469</name>
</gene>
<evidence type="ECO:0000313" key="4">
    <source>
        <dbReference type="EMBL" id="RZC81903.1"/>
    </source>
</evidence>
<protein>
    <submittedName>
        <fullName evidence="4">Uncharacterized protein</fullName>
    </submittedName>
</protein>
<dbReference type="SUPFAM" id="SSF55315">
    <property type="entry name" value="L30e-like"/>
    <property type="match status" value="1"/>
</dbReference>
<dbReference type="Gramene" id="RZC81903">
    <property type="protein sequence ID" value="RZC81903"/>
    <property type="gene ID" value="C5167_044469"/>
</dbReference>
<proteinExistence type="inferred from homology"/>
<comment type="similarity">
    <text evidence="1">Belongs to the mTERF family.</text>
</comment>
<dbReference type="InterPro" id="IPR029064">
    <property type="entry name" value="Ribosomal_eL30-like_sf"/>
</dbReference>
<dbReference type="GO" id="GO:0006353">
    <property type="term" value="P:DNA-templated transcription termination"/>
    <property type="evidence" value="ECO:0007669"/>
    <property type="project" value="UniProtKB-KW"/>
</dbReference>
<keyword evidence="5" id="KW-1185">Reference proteome</keyword>
<name>A0A4Y7L8T3_PAPSO</name>
<accession>A0A4Y7L8T3</accession>
<organism evidence="4 5">
    <name type="scientific">Papaver somniferum</name>
    <name type="common">Opium poppy</name>
    <dbReference type="NCBI Taxonomy" id="3469"/>
    <lineage>
        <taxon>Eukaryota</taxon>
        <taxon>Viridiplantae</taxon>
        <taxon>Streptophyta</taxon>
        <taxon>Embryophyta</taxon>
        <taxon>Tracheophyta</taxon>
        <taxon>Spermatophyta</taxon>
        <taxon>Magnoliopsida</taxon>
        <taxon>Ranunculales</taxon>
        <taxon>Papaveraceae</taxon>
        <taxon>Papaveroideae</taxon>
        <taxon>Papaver</taxon>
    </lineage>
</organism>
<keyword evidence="2" id="KW-0805">Transcription regulation</keyword>
<evidence type="ECO:0000313" key="5">
    <source>
        <dbReference type="Proteomes" id="UP000316621"/>
    </source>
</evidence>
<dbReference type="InterPro" id="IPR003690">
    <property type="entry name" value="MTERF"/>
</dbReference>
<keyword evidence="2" id="KW-0806">Transcription termination</keyword>
<dbReference type="Pfam" id="PF02536">
    <property type="entry name" value="mTERF"/>
    <property type="match status" value="1"/>
</dbReference>
<reference evidence="4 5" key="1">
    <citation type="journal article" date="2018" name="Science">
        <title>The opium poppy genome and morphinan production.</title>
        <authorList>
            <person name="Guo L."/>
            <person name="Winzer T."/>
            <person name="Yang X."/>
            <person name="Li Y."/>
            <person name="Ning Z."/>
            <person name="He Z."/>
            <person name="Teodor R."/>
            <person name="Lu Y."/>
            <person name="Bowser T.A."/>
            <person name="Graham I.A."/>
            <person name="Ye K."/>
        </authorList>
    </citation>
    <scope>NUCLEOTIDE SEQUENCE [LARGE SCALE GENOMIC DNA]</scope>
    <source>
        <strain evidence="5">cv. HN1</strain>
        <tissue evidence="4">Leaves</tissue>
    </source>
</reference>
<evidence type="ECO:0000256" key="2">
    <source>
        <dbReference type="ARBA" id="ARBA00022472"/>
    </source>
</evidence>
<dbReference type="EMBL" id="CM010724">
    <property type="protein sequence ID" value="RZC81903.1"/>
    <property type="molecule type" value="Genomic_DNA"/>
</dbReference>
<dbReference type="FunFam" id="1.25.70.10:FF:000001">
    <property type="entry name" value="Mitochondrial transcription termination factor-like"/>
    <property type="match status" value="1"/>
</dbReference>
<dbReference type="Gene3D" id="1.25.70.10">
    <property type="entry name" value="Transcription termination factor 3, mitochondrial"/>
    <property type="match status" value="1"/>
</dbReference>
<keyword evidence="2" id="KW-0804">Transcription</keyword>
<dbReference type="SMART" id="SM00733">
    <property type="entry name" value="Mterf"/>
    <property type="match status" value="4"/>
</dbReference>
<dbReference type="PANTHER" id="PTHR13068:SF166">
    <property type="entry name" value="TRANSCRIPTION TERMINATION FACTOR MTERF15, MITOCHONDRIAL-LIKE"/>
    <property type="match status" value="1"/>
</dbReference>
<dbReference type="PANTHER" id="PTHR13068">
    <property type="entry name" value="CGI-12 PROTEIN-RELATED"/>
    <property type="match status" value="1"/>
</dbReference>
<dbReference type="OMA" id="NERITMF"/>
<dbReference type="Proteomes" id="UP000316621">
    <property type="component" value="Chromosome 10"/>
</dbReference>
<keyword evidence="3" id="KW-0809">Transit peptide</keyword>
<sequence>MVSLDLLRYEGVSQSTISKFLIAQPRAFIGDADKFKMIVEKVKGMGFDPLLTTFVVAIRGLVGMCEATWKSKVDVYKRWGWSEDQIQTAFRKSPYCMMYSEKKITAIMDFLVNEMGYDSSSIAETPAIFNNSLKERIIPRCSVIRILVSKGLIEETIPLNVLSVMTDTSFSDKYVKPYEQEAPALMKIFQDNVDLGTASGRYYRVSCPSIIDPGETEISFFFNSTCLVYLLLLPDTSLRGFPPGDSYIILKPSW</sequence>
<evidence type="ECO:0000256" key="1">
    <source>
        <dbReference type="ARBA" id="ARBA00007692"/>
    </source>
</evidence>
<dbReference type="InterPro" id="IPR038538">
    <property type="entry name" value="MTERF_sf"/>
</dbReference>